<evidence type="ECO:0000313" key="6">
    <source>
        <dbReference type="EMBL" id="EGD78990.1"/>
    </source>
</evidence>
<dbReference type="OrthoDB" id="45365at2759"/>
<dbReference type="eggNOG" id="KOG2714">
    <property type="taxonomic scope" value="Eukaryota"/>
</dbReference>
<name>F2TZG6_SALR5</name>
<feature type="domain" description="BTB" evidence="5">
    <location>
        <begin position="160"/>
        <end position="260"/>
    </location>
</feature>
<dbReference type="GeneID" id="16078542"/>
<dbReference type="SMART" id="SM00225">
    <property type="entry name" value="BTB"/>
    <property type="match status" value="1"/>
</dbReference>
<dbReference type="AlphaFoldDB" id="F2TZG6"/>
<dbReference type="SUPFAM" id="SSF54695">
    <property type="entry name" value="POZ domain"/>
    <property type="match status" value="1"/>
</dbReference>
<dbReference type="InterPro" id="IPR003131">
    <property type="entry name" value="T1-type_BTB"/>
</dbReference>
<sequence length="610" mass="68578">MISPMFQEAEERVRALVREEVDGLRREFDVLRRECEQFTQECRRELQEQRRWLTDALARVEDRLLQGAQHHPGQHGRQQQRPLNATTSDASADRGQPQSFPASSSSSSSAGNVKLPASSVRRSLKTRDATHHQQHQQHQHQETANTDVDADEDGIVPSTAVVTLNVGGSLFSTLASTLRRVPDSFFDIMLSGRHPVARDEAGHIFIDRNSVHFPVILDWLRDPGSPQALPFNDAEFLHELEYYGLADAVLGDWTTSEPDLTAVTGGVYAIGSESPNERYDMDRNIWYPVADLLQPRTDCKYTWFNNRLYAIGGRDRQRVYAAVERFDPRKNNWVPVPDMHHARRSVACAILHGQLYVIGGLDHDGRCLAFAERYDPDTRTWEELPPLQQCAGPVACVVVRGRLYVFGGSEMLADPRSYVPVNAVEMYDEEHRTWVARAPMPQPRYELHAAVVRTEVVIVGGLASSSTASALSRTDIYSTETDTWRSGRDMRLQRFSVACCDTIGNMVYVAGGSNPVALETVERYDLDTDTWTILPNMSQHRHFFSAAVFQGRLLTVGGMTYRRDRRSQRVGASMPVTTVEAYDPATNKWYTLAPLNNARAHGVCVTASSF</sequence>
<keyword evidence="2" id="KW-0677">Repeat</keyword>
<evidence type="ECO:0000259" key="5">
    <source>
        <dbReference type="SMART" id="SM00225"/>
    </source>
</evidence>
<dbReference type="InParanoid" id="F2TZG6"/>
<dbReference type="GO" id="GO:0051260">
    <property type="term" value="P:protein homooligomerization"/>
    <property type="evidence" value="ECO:0007669"/>
    <property type="project" value="InterPro"/>
</dbReference>
<feature type="coiled-coil region" evidence="3">
    <location>
        <begin position="14"/>
        <end position="63"/>
    </location>
</feature>
<dbReference type="Proteomes" id="UP000007799">
    <property type="component" value="Unassembled WGS sequence"/>
</dbReference>
<evidence type="ECO:0000313" key="7">
    <source>
        <dbReference type="Proteomes" id="UP000007799"/>
    </source>
</evidence>
<dbReference type="Gene3D" id="3.30.710.10">
    <property type="entry name" value="Potassium Channel Kv1.1, Chain A"/>
    <property type="match status" value="1"/>
</dbReference>
<accession>F2TZG6</accession>
<dbReference type="Pfam" id="PF24681">
    <property type="entry name" value="Kelch_KLHDC2_KLHL20_DRC7"/>
    <property type="match status" value="1"/>
</dbReference>
<keyword evidence="1" id="KW-0880">Kelch repeat</keyword>
<dbReference type="KEGG" id="sre:PTSG_01961"/>
<dbReference type="GO" id="GO:0005737">
    <property type="term" value="C:cytoplasm"/>
    <property type="evidence" value="ECO:0007669"/>
    <property type="project" value="UniProtKB-ARBA"/>
</dbReference>
<dbReference type="OMA" id="HTHANSW"/>
<dbReference type="InterPro" id="IPR015915">
    <property type="entry name" value="Kelch-typ_b-propeller"/>
</dbReference>
<dbReference type="CDD" id="cd18316">
    <property type="entry name" value="BTB_POZ_KCTD-like"/>
    <property type="match status" value="1"/>
</dbReference>
<evidence type="ECO:0000256" key="3">
    <source>
        <dbReference type="SAM" id="Coils"/>
    </source>
</evidence>
<gene>
    <name evidence="6" type="ORF">PTSG_01961</name>
</gene>
<dbReference type="InterPro" id="IPR006652">
    <property type="entry name" value="Kelch_1"/>
</dbReference>
<dbReference type="Pfam" id="PF01344">
    <property type="entry name" value="Kelch_1"/>
    <property type="match status" value="2"/>
</dbReference>
<feature type="region of interest" description="Disordered" evidence="4">
    <location>
        <begin position="68"/>
        <end position="151"/>
    </location>
</feature>
<dbReference type="SUPFAM" id="SSF50965">
    <property type="entry name" value="Galactose oxidase, central domain"/>
    <property type="match status" value="1"/>
</dbReference>
<evidence type="ECO:0000256" key="1">
    <source>
        <dbReference type="ARBA" id="ARBA00022441"/>
    </source>
</evidence>
<evidence type="ECO:0000256" key="4">
    <source>
        <dbReference type="SAM" id="MobiDB-lite"/>
    </source>
</evidence>
<dbReference type="Pfam" id="PF02214">
    <property type="entry name" value="BTB_2"/>
    <property type="match status" value="1"/>
</dbReference>
<dbReference type="InterPro" id="IPR011043">
    <property type="entry name" value="Gal_Oxase/kelch_b-propeller"/>
</dbReference>
<dbReference type="PANTHER" id="PTHR45632">
    <property type="entry name" value="LD33804P"/>
    <property type="match status" value="1"/>
</dbReference>
<feature type="compositionally biased region" description="Low complexity" evidence="4">
    <location>
        <begin position="68"/>
        <end position="83"/>
    </location>
</feature>
<keyword evidence="3" id="KW-0175">Coiled coil</keyword>
<dbReference type="EMBL" id="GL832957">
    <property type="protein sequence ID" value="EGD78990.1"/>
    <property type="molecule type" value="Genomic_DNA"/>
</dbReference>
<dbReference type="Gene3D" id="2.120.10.80">
    <property type="entry name" value="Kelch-type beta propeller"/>
    <property type="match status" value="2"/>
</dbReference>
<dbReference type="RefSeq" id="XP_004997946.1">
    <property type="nucleotide sequence ID" value="XM_004997889.1"/>
</dbReference>
<reference evidence="6" key="1">
    <citation type="submission" date="2009-08" db="EMBL/GenBank/DDBJ databases">
        <title>Annotation of Salpingoeca rosetta.</title>
        <authorList>
            <consortium name="The Broad Institute Genome Sequencing Platform"/>
            <person name="Russ C."/>
            <person name="Cuomo C."/>
            <person name="Burger G."/>
            <person name="Gray M.W."/>
            <person name="Holland P.W.H."/>
            <person name="King N."/>
            <person name="Lang F.B.F."/>
            <person name="Roger A.J."/>
            <person name="Ruiz-Trillo I."/>
            <person name="Young S.K."/>
            <person name="Zeng Q."/>
            <person name="Gargeya S."/>
            <person name="Alvarado L."/>
            <person name="Berlin A."/>
            <person name="Chapman S.B."/>
            <person name="Chen Z."/>
            <person name="Freedman E."/>
            <person name="Gellesch M."/>
            <person name="Goldberg J."/>
            <person name="Griggs A."/>
            <person name="Gujja S."/>
            <person name="Heilman E."/>
            <person name="Heiman D."/>
            <person name="Howarth C."/>
            <person name="Mehta T."/>
            <person name="Neiman D."/>
            <person name="Pearson M."/>
            <person name="Roberts A."/>
            <person name="Saif S."/>
            <person name="Shea T."/>
            <person name="Shenoy N."/>
            <person name="Sisk P."/>
            <person name="Stolte C."/>
            <person name="Sykes S."/>
            <person name="White J."/>
            <person name="Yandava C."/>
            <person name="Haas B."/>
            <person name="Nusbaum C."/>
            <person name="Birren B."/>
        </authorList>
    </citation>
    <scope>NUCLEOTIDE SEQUENCE [LARGE SCALE GENOMIC DNA]</scope>
    <source>
        <strain evidence="6">ATCC 50818</strain>
    </source>
</reference>
<proteinExistence type="predicted"/>
<dbReference type="SMART" id="SM00612">
    <property type="entry name" value="Kelch"/>
    <property type="match status" value="7"/>
</dbReference>
<dbReference type="eggNOG" id="KOG4441">
    <property type="taxonomic scope" value="Eukaryota"/>
</dbReference>
<dbReference type="InterPro" id="IPR011333">
    <property type="entry name" value="SKP1/BTB/POZ_sf"/>
</dbReference>
<feature type="compositionally biased region" description="Polar residues" evidence="4">
    <location>
        <begin position="84"/>
        <end position="102"/>
    </location>
</feature>
<dbReference type="STRING" id="946362.F2TZG6"/>
<evidence type="ECO:0000256" key="2">
    <source>
        <dbReference type="ARBA" id="ARBA00022737"/>
    </source>
</evidence>
<keyword evidence="7" id="KW-1185">Reference proteome</keyword>
<organism evidence="7">
    <name type="scientific">Salpingoeca rosetta (strain ATCC 50818 / BSB-021)</name>
    <dbReference type="NCBI Taxonomy" id="946362"/>
    <lineage>
        <taxon>Eukaryota</taxon>
        <taxon>Choanoflagellata</taxon>
        <taxon>Craspedida</taxon>
        <taxon>Salpingoecidae</taxon>
        <taxon>Salpingoeca</taxon>
    </lineage>
</organism>
<protein>
    <recommendedName>
        <fullName evidence="5">BTB domain-containing protein</fullName>
    </recommendedName>
</protein>
<dbReference type="InterPro" id="IPR000210">
    <property type="entry name" value="BTB/POZ_dom"/>
</dbReference>
<dbReference type="PANTHER" id="PTHR45632:SF17">
    <property type="entry name" value="KELCH-LIKE PROTEIN 31"/>
    <property type="match status" value="1"/>
</dbReference>